<dbReference type="PANTHER" id="PTHR33087:SF53">
    <property type="entry name" value="CCHC-TYPE DOMAIN-CONTAINING PROTEIN"/>
    <property type="match status" value="1"/>
</dbReference>
<accession>A0A8T0QJC9</accession>
<reference evidence="2" key="1">
    <citation type="submission" date="2020-05" db="EMBL/GenBank/DDBJ databases">
        <title>WGS assembly of Panicum virgatum.</title>
        <authorList>
            <person name="Lovell J.T."/>
            <person name="Jenkins J."/>
            <person name="Shu S."/>
            <person name="Juenger T.E."/>
            <person name="Schmutz J."/>
        </authorList>
    </citation>
    <scope>NUCLEOTIDE SEQUENCE</scope>
    <source>
        <strain evidence="2">AP13</strain>
    </source>
</reference>
<feature type="non-terminal residue" evidence="2">
    <location>
        <position position="288"/>
    </location>
</feature>
<gene>
    <name evidence="2" type="ORF">PVAP13_7KG275755</name>
</gene>
<evidence type="ECO:0000313" key="2">
    <source>
        <dbReference type="EMBL" id="KAG2573763.1"/>
    </source>
</evidence>
<sequence>GVAALVIGSQCAIHYVEGKTRRRERTRTYGLWAWCVNPSNIAKEGWHTVTDPDREMDGRRQEVEVHYEEPSGFKFGITYKLFIHLDVVEDLSFIQGPGGDPNRKTRRVFDWQYGVPDSLGERRERPRGRQEDRGTTPRRRDDDDNDDYHRGTRRHRSSHAWERVSRCRGAVEDCYSTSRHDIPPRRPGSWRCSARQRDCKSSRVQHISTETPTAQRKSTRLADKAKLNPVKGSLNLAQRVLINKLGELSPNLKQKANVDFNYVVRHFQQPVTKKMMDALTVLVEQGNK</sequence>
<evidence type="ECO:0000256" key="1">
    <source>
        <dbReference type="SAM" id="MobiDB-lite"/>
    </source>
</evidence>
<proteinExistence type="predicted"/>
<dbReference type="InterPro" id="IPR053253">
    <property type="entry name" value="Sex_diff_modulator"/>
</dbReference>
<feature type="compositionally biased region" description="Basic and acidic residues" evidence="1">
    <location>
        <begin position="119"/>
        <end position="150"/>
    </location>
</feature>
<feature type="non-terminal residue" evidence="2">
    <location>
        <position position="1"/>
    </location>
</feature>
<dbReference type="EMBL" id="CM029049">
    <property type="protein sequence ID" value="KAG2573763.1"/>
    <property type="molecule type" value="Genomic_DNA"/>
</dbReference>
<dbReference type="Proteomes" id="UP000823388">
    <property type="component" value="Chromosome 7K"/>
</dbReference>
<organism evidence="2 3">
    <name type="scientific">Panicum virgatum</name>
    <name type="common">Blackwell switchgrass</name>
    <dbReference type="NCBI Taxonomy" id="38727"/>
    <lineage>
        <taxon>Eukaryota</taxon>
        <taxon>Viridiplantae</taxon>
        <taxon>Streptophyta</taxon>
        <taxon>Embryophyta</taxon>
        <taxon>Tracheophyta</taxon>
        <taxon>Spermatophyta</taxon>
        <taxon>Magnoliopsida</taxon>
        <taxon>Liliopsida</taxon>
        <taxon>Poales</taxon>
        <taxon>Poaceae</taxon>
        <taxon>PACMAD clade</taxon>
        <taxon>Panicoideae</taxon>
        <taxon>Panicodae</taxon>
        <taxon>Paniceae</taxon>
        <taxon>Panicinae</taxon>
        <taxon>Panicum</taxon>
        <taxon>Panicum sect. Hiantes</taxon>
    </lineage>
</organism>
<name>A0A8T0QJC9_PANVG</name>
<keyword evidence="3" id="KW-1185">Reference proteome</keyword>
<dbReference type="AlphaFoldDB" id="A0A8T0QJC9"/>
<evidence type="ECO:0000313" key="3">
    <source>
        <dbReference type="Proteomes" id="UP000823388"/>
    </source>
</evidence>
<dbReference type="PANTHER" id="PTHR33087">
    <property type="entry name" value="OS07G0539200 PROTEIN"/>
    <property type="match status" value="1"/>
</dbReference>
<feature type="region of interest" description="Disordered" evidence="1">
    <location>
        <begin position="117"/>
        <end position="162"/>
    </location>
</feature>
<comment type="caution">
    <text evidence="2">The sequence shown here is derived from an EMBL/GenBank/DDBJ whole genome shotgun (WGS) entry which is preliminary data.</text>
</comment>
<protein>
    <submittedName>
        <fullName evidence="2">Uncharacterized protein</fullName>
    </submittedName>
</protein>